<proteinExistence type="predicted"/>
<reference evidence="1" key="1">
    <citation type="submission" date="2021-01" db="EMBL/GenBank/DDBJ databases">
        <authorList>
            <person name="Corre E."/>
            <person name="Pelletier E."/>
            <person name="Niang G."/>
            <person name="Scheremetjew M."/>
            <person name="Finn R."/>
            <person name="Kale V."/>
            <person name="Holt S."/>
            <person name="Cochrane G."/>
            <person name="Meng A."/>
            <person name="Brown T."/>
            <person name="Cohen L."/>
        </authorList>
    </citation>
    <scope>NUCLEOTIDE SEQUENCE</scope>
    <source>
        <strain evidence="1">Ras09</strain>
    </source>
</reference>
<organism evidence="1">
    <name type="scientific">Strombidium rassoulzadegani</name>
    <dbReference type="NCBI Taxonomy" id="1082188"/>
    <lineage>
        <taxon>Eukaryota</taxon>
        <taxon>Sar</taxon>
        <taxon>Alveolata</taxon>
        <taxon>Ciliophora</taxon>
        <taxon>Intramacronucleata</taxon>
        <taxon>Spirotrichea</taxon>
        <taxon>Oligotrichia</taxon>
        <taxon>Strombidiidae</taxon>
        <taxon>Strombidium</taxon>
    </lineage>
</organism>
<dbReference type="AlphaFoldDB" id="A0A7S3CT37"/>
<gene>
    <name evidence="1" type="ORF">SRAS04492_LOCUS8148</name>
</gene>
<sequence length="114" mass="13178">MIVKVKTQMSSMDHFQESFKLEAVHRAAHSKRRQILMQQPKLKNLKVGKVMNTSGGAGEDVNQLYRYQYCVESQPSEYDGQIHRRSFPNRNYTYSDEYSDLTSTTGGFNKNNCC</sequence>
<dbReference type="EMBL" id="HBIA01016317">
    <property type="protein sequence ID" value="CAE0236341.1"/>
    <property type="molecule type" value="Transcribed_RNA"/>
</dbReference>
<evidence type="ECO:0000313" key="1">
    <source>
        <dbReference type="EMBL" id="CAE0236341.1"/>
    </source>
</evidence>
<protein>
    <submittedName>
        <fullName evidence="1">Uncharacterized protein</fullName>
    </submittedName>
</protein>
<accession>A0A7S3CT37</accession>
<name>A0A7S3CT37_9SPIT</name>